<dbReference type="PANTHER" id="PTHR30537">
    <property type="entry name" value="HTH-TYPE TRANSCRIPTIONAL REGULATOR"/>
    <property type="match status" value="1"/>
</dbReference>
<evidence type="ECO:0000313" key="6">
    <source>
        <dbReference type="EMBL" id="TWI29570.1"/>
    </source>
</evidence>
<keyword evidence="3" id="KW-0238">DNA-binding</keyword>
<accession>A0A562NBU2</accession>
<reference evidence="6 7" key="1">
    <citation type="journal article" date="2015" name="Stand. Genomic Sci.">
        <title>Genomic Encyclopedia of Bacterial and Archaeal Type Strains, Phase III: the genomes of soil and plant-associated and newly described type strains.</title>
        <authorList>
            <person name="Whitman W.B."/>
            <person name="Woyke T."/>
            <person name="Klenk H.P."/>
            <person name="Zhou Y."/>
            <person name="Lilburn T.G."/>
            <person name="Beck B.J."/>
            <person name="De Vos P."/>
            <person name="Vandamme P."/>
            <person name="Eisen J.A."/>
            <person name="Garrity G."/>
            <person name="Hugenholtz P."/>
            <person name="Kyrpides N.C."/>
        </authorList>
    </citation>
    <scope>NUCLEOTIDE SEQUENCE [LARGE SCALE GENOMIC DNA]</scope>
    <source>
        <strain evidence="6 7">CGMCC 1.2546</strain>
    </source>
</reference>
<dbReference type="InterPro" id="IPR036390">
    <property type="entry name" value="WH_DNA-bd_sf"/>
</dbReference>
<evidence type="ECO:0000256" key="1">
    <source>
        <dbReference type="ARBA" id="ARBA00009437"/>
    </source>
</evidence>
<comment type="similarity">
    <text evidence="1">Belongs to the LysR transcriptional regulatory family.</text>
</comment>
<organism evidence="6 7">
    <name type="scientific">Mesorhizobium tianshanense</name>
    <dbReference type="NCBI Taxonomy" id="39844"/>
    <lineage>
        <taxon>Bacteria</taxon>
        <taxon>Pseudomonadati</taxon>
        <taxon>Pseudomonadota</taxon>
        <taxon>Alphaproteobacteria</taxon>
        <taxon>Hyphomicrobiales</taxon>
        <taxon>Phyllobacteriaceae</taxon>
        <taxon>Mesorhizobium</taxon>
    </lineage>
</organism>
<dbReference type="SUPFAM" id="SSF53850">
    <property type="entry name" value="Periplasmic binding protein-like II"/>
    <property type="match status" value="1"/>
</dbReference>
<keyword evidence="2" id="KW-0805">Transcription regulation</keyword>
<dbReference type="InterPro" id="IPR005119">
    <property type="entry name" value="LysR_subst-bd"/>
</dbReference>
<dbReference type="RefSeq" id="WP_145720950.1">
    <property type="nucleotide sequence ID" value="NZ_VLKT01000035.1"/>
</dbReference>
<dbReference type="Proteomes" id="UP000317122">
    <property type="component" value="Unassembled WGS sequence"/>
</dbReference>
<evidence type="ECO:0000256" key="4">
    <source>
        <dbReference type="ARBA" id="ARBA00023163"/>
    </source>
</evidence>
<evidence type="ECO:0000256" key="2">
    <source>
        <dbReference type="ARBA" id="ARBA00023015"/>
    </source>
</evidence>
<dbReference type="FunFam" id="1.10.10.10:FF:000001">
    <property type="entry name" value="LysR family transcriptional regulator"/>
    <property type="match status" value="1"/>
</dbReference>
<evidence type="ECO:0000256" key="3">
    <source>
        <dbReference type="ARBA" id="ARBA00023125"/>
    </source>
</evidence>
<dbReference type="InterPro" id="IPR000847">
    <property type="entry name" value="LysR_HTH_N"/>
</dbReference>
<dbReference type="Gene3D" id="1.10.10.10">
    <property type="entry name" value="Winged helix-like DNA-binding domain superfamily/Winged helix DNA-binding domain"/>
    <property type="match status" value="1"/>
</dbReference>
<sequence>MRMLALDSVNDMILLAEVAETGSFTRAGGRIGMPKSTVSQRIAQLEARLGLRLLNRSTRHVSLTGSGQVYLEYCRRVRTEVSAANMAMTNLKEQPVGTLKVTCPEVTASYFMPTFLHGFTTQFPRIAVELIATNRHLDIIRERVDFAFRVGTTTGQDLIVRRVSSIKRVLVAAPAYLAAGSPLREPTDLLHHRCLVHDAQPEWVFSSDDTPIVLRPPPAATSDSMGFLLQSCIAGGGVALLPAYVCQPSVAVGRLVELLPRWEIPPYEMMLIFPNLKNQSKAQAAFRDYVNTFDFSAFVVGR</sequence>
<dbReference type="Pfam" id="PF03466">
    <property type="entry name" value="LysR_substrate"/>
    <property type="match status" value="1"/>
</dbReference>
<dbReference type="PROSITE" id="PS50931">
    <property type="entry name" value="HTH_LYSR"/>
    <property type="match status" value="1"/>
</dbReference>
<evidence type="ECO:0000259" key="5">
    <source>
        <dbReference type="PROSITE" id="PS50931"/>
    </source>
</evidence>
<dbReference type="Gene3D" id="3.40.190.290">
    <property type="match status" value="1"/>
</dbReference>
<gene>
    <name evidence="6" type="ORF">IQ26_04990</name>
</gene>
<dbReference type="GO" id="GO:0003700">
    <property type="term" value="F:DNA-binding transcription factor activity"/>
    <property type="evidence" value="ECO:0007669"/>
    <property type="project" value="InterPro"/>
</dbReference>
<dbReference type="AlphaFoldDB" id="A0A562NBU2"/>
<dbReference type="PANTHER" id="PTHR30537:SF68">
    <property type="entry name" value="TRANSCRIPTIONAL REGULATOR-RELATED"/>
    <property type="match status" value="1"/>
</dbReference>
<comment type="caution">
    <text evidence="6">The sequence shown here is derived from an EMBL/GenBank/DDBJ whole genome shotgun (WGS) entry which is preliminary data.</text>
</comment>
<dbReference type="GO" id="GO:0006351">
    <property type="term" value="P:DNA-templated transcription"/>
    <property type="evidence" value="ECO:0007669"/>
    <property type="project" value="TreeGrafter"/>
</dbReference>
<dbReference type="InterPro" id="IPR058163">
    <property type="entry name" value="LysR-type_TF_proteobact-type"/>
</dbReference>
<dbReference type="Pfam" id="PF00126">
    <property type="entry name" value="HTH_1"/>
    <property type="match status" value="1"/>
</dbReference>
<dbReference type="InterPro" id="IPR036388">
    <property type="entry name" value="WH-like_DNA-bd_sf"/>
</dbReference>
<keyword evidence="7" id="KW-1185">Reference proteome</keyword>
<feature type="domain" description="HTH lysR-type" evidence="5">
    <location>
        <begin position="7"/>
        <end position="64"/>
    </location>
</feature>
<keyword evidence="4" id="KW-0804">Transcription</keyword>
<evidence type="ECO:0000313" key="7">
    <source>
        <dbReference type="Proteomes" id="UP000317122"/>
    </source>
</evidence>
<dbReference type="EMBL" id="VLKT01000035">
    <property type="protein sequence ID" value="TWI29570.1"/>
    <property type="molecule type" value="Genomic_DNA"/>
</dbReference>
<protein>
    <submittedName>
        <fullName evidence="6">LysR family transcriptional regulator</fullName>
    </submittedName>
</protein>
<name>A0A562NBU2_9HYPH</name>
<dbReference type="CDD" id="cd08422">
    <property type="entry name" value="PBP2_CrgA_like"/>
    <property type="match status" value="1"/>
</dbReference>
<dbReference type="SUPFAM" id="SSF46785">
    <property type="entry name" value="Winged helix' DNA-binding domain"/>
    <property type="match status" value="1"/>
</dbReference>
<dbReference type="GO" id="GO:0043565">
    <property type="term" value="F:sequence-specific DNA binding"/>
    <property type="evidence" value="ECO:0007669"/>
    <property type="project" value="TreeGrafter"/>
</dbReference>
<proteinExistence type="inferred from homology"/>